<dbReference type="GO" id="GO:0015562">
    <property type="term" value="F:efflux transmembrane transporter activity"/>
    <property type="evidence" value="ECO:0007669"/>
    <property type="project" value="TreeGrafter"/>
</dbReference>
<sequence length="327" mass="34811">MKHALTAALIILTALLPGLATAADMQAERITITEWKAVFAKIEARNTIPARSRLGGTLEQVMVAEGSEVAEGQQIATTVDEKLLLELRAVDAQLQALTSELTNAQAELTRGLNLLERGVTTEQNVDGLRTRVEVIQGRIGSTEAQKDVLLQRTAEGRVLAPISGRVIDVPVTAGSVIMPGEMVAVIGGGGFYLRLAVPERHADFLNEGDDIRIDGIEGTDSGTLAKVYPQIENGRVIADVELSGLSAEFIGKRVLVRLPVARTQTVVVPQEAVSTRMGLDFVQVAPPDAPPTERVVVLGEKLQIDGRALVEVLSGLSGDEALVTAHE</sequence>
<protein>
    <submittedName>
        <fullName evidence="4">RND family efflux transporter, MFP subunit</fullName>
    </submittedName>
</protein>
<feature type="domain" description="Multidrug resistance protein MdtA-like barrel-sandwich hybrid" evidence="3">
    <location>
        <begin position="48"/>
        <end position="182"/>
    </location>
</feature>
<dbReference type="EMBL" id="FMZV01000010">
    <property type="protein sequence ID" value="SDD74534.1"/>
    <property type="molecule type" value="Genomic_DNA"/>
</dbReference>
<dbReference type="NCBIfam" id="TIGR01730">
    <property type="entry name" value="RND_mfp"/>
    <property type="match status" value="1"/>
</dbReference>
<dbReference type="Gene3D" id="2.40.420.20">
    <property type="match status" value="1"/>
</dbReference>
<evidence type="ECO:0000313" key="4">
    <source>
        <dbReference type="EMBL" id="SDD74534.1"/>
    </source>
</evidence>
<organism evidence="4 5">
    <name type="scientific">Ruegeria marina</name>
    <dbReference type="NCBI Taxonomy" id="639004"/>
    <lineage>
        <taxon>Bacteria</taxon>
        <taxon>Pseudomonadati</taxon>
        <taxon>Pseudomonadota</taxon>
        <taxon>Alphaproteobacteria</taxon>
        <taxon>Rhodobacterales</taxon>
        <taxon>Roseobacteraceae</taxon>
        <taxon>Ruegeria</taxon>
    </lineage>
</organism>
<dbReference type="STRING" id="639004.SAMN04488239_1109"/>
<evidence type="ECO:0000259" key="3">
    <source>
        <dbReference type="Pfam" id="PF25917"/>
    </source>
</evidence>
<dbReference type="PANTHER" id="PTHR30469:SF15">
    <property type="entry name" value="HLYD FAMILY OF SECRETION PROTEINS"/>
    <property type="match status" value="1"/>
</dbReference>
<dbReference type="PANTHER" id="PTHR30469">
    <property type="entry name" value="MULTIDRUG RESISTANCE PROTEIN MDTA"/>
    <property type="match status" value="1"/>
</dbReference>
<dbReference type="SUPFAM" id="SSF111369">
    <property type="entry name" value="HlyD-like secretion proteins"/>
    <property type="match status" value="1"/>
</dbReference>
<proteinExistence type="inferred from homology"/>
<evidence type="ECO:0000256" key="2">
    <source>
        <dbReference type="SAM" id="SignalP"/>
    </source>
</evidence>
<dbReference type="Gene3D" id="1.10.287.470">
    <property type="entry name" value="Helix hairpin bin"/>
    <property type="match status" value="1"/>
</dbReference>
<dbReference type="RefSeq" id="WP_093032897.1">
    <property type="nucleotide sequence ID" value="NZ_FMZV01000010.1"/>
</dbReference>
<dbReference type="Gene3D" id="2.40.50.100">
    <property type="match status" value="1"/>
</dbReference>
<feature type="signal peptide" evidence="2">
    <location>
        <begin position="1"/>
        <end position="22"/>
    </location>
</feature>
<name>A0A1G6X8S5_9RHOB</name>
<accession>A0A1G6X8S5</accession>
<dbReference type="GO" id="GO:1990281">
    <property type="term" value="C:efflux pump complex"/>
    <property type="evidence" value="ECO:0007669"/>
    <property type="project" value="TreeGrafter"/>
</dbReference>
<gene>
    <name evidence="4" type="ORF">SAMN04488239_1109</name>
</gene>
<dbReference type="AlphaFoldDB" id="A0A1G6X8S5"/>
<dbReference type="InterPro" id="IPR058625">
    <property type="entry name" value="MdtA-like_BSH"/>
</dbReference>
<dbReference type="Proteomes" id="UP000199628">
    <property type="component" value="Unassembled WGS sequence"/>
</dbReference>
<feature type="chain" id="PRO_5011666458" evidence="2">
    <location>
        <begin position="23"/>
        <end position="327"/>
    </location>
</feature>
<dbReference type="OrthoDB" id="7914255at2"/>
<reference evidence="5" key="1">
    <citation type="submission" date="2016-10" db="EMBL/GenBank/DDBJ databases">
        <authorList>
            <person name="Varghese N."/>
            <person name="Submissions S."/>
        </authorList>
    </citation>
    <scope>NUCLEOTIDE SEQUENCE [LARGE SCALE GENOMIC DNA]</scope>
    <source>
        <strain evidence="5">CGMCC 1.9108</strain>
    </source>
</reference>
<keyword evidence="5" id="KW-1185">Reference proteome</keyword>
<keyword evidence="2" id="KW-0732">Signal</keyword>
<evidence type="ECO:0000256" key="1">
    <source>
        <dbReference type="ARBA" id="ARBA00009477"/>
    </source>
</evidence>
<evidence type="ECO:0000313" key="5">
    <source>
        <dbReference type="Proteomes" id="UP000199628"/>
    </source>
</evidence>
<dbReference type="Pfam" id="PF25917">
    <property type="entry name" value="BSH_RND"/>
    <property type="match status" value="1"/>
</dbReference>
<comment type="similarity">
    <text evidence="1">Belongs to the membrane fusion protein (MFP) (TC 8.A.1) family.</text>
</comment>
<dbReference type="InterPro" id="IPR006143">
    <property type="entry name" value="RND_pump_MFP"/>
</dbReference>